<protein>
    <recommendedName>
        <fullName evidence="2">EamA domain-containing protein</fullName>
    </recommendedName>
</protein>
<feature type="transmembrane region" description="Helical" evidence="1">
    <location>
        <begin position="29"/>
        <end position="48"/>
    </location>
</feature>
<feature type="non-terminal residue" evidence="3">
    <location>
        <position position="99"/>
    </location>
</feature>
<dbReference type="AlphaFoldDB" id="X1M830"/>
<evidence type="ECO:0000259" key="2">
    <source>
        <dbReference type="Pfam" id="PF00892"/>
    </source>
</evidence>
<gene>
    <name evidence="3" type="ORF">S06H3_17897</name>
</gene>
<feature type="transmembrane region" description="Helical" evidence="1">
    <location>
        <begin position="60"/>
        <end position="82"/>
    </location>
</feature>
<dbReference type="SUPFAM" id="SSF103481">
    <property type="entry name" value="Multidrug resistance efflux transporter EmrE"/>
    <property type="match status" value="1"/>
</dbReference>
<reference evidence="3" key="1">
    <citation type="journal article" date="2014" name="Front. Microbiol.">
        <title>High frequency of phylogenetically diverse reductive dehalogenase-homologous genes in deep subseafloor sedimentary metagenomes.</title>
        <authorList>
            <person name="Kawai M."/>
            <person name="Futagami T."/>
            <person name="Toyoda A."/>
            <person name="Takaki Y."/>
            <person name="Nishi S."/>
            <person name="Hori S."/>
            <person name="Arai W."/>
            <person name="Tsubouchi T."/>
            <person name="Morono Y."/>
            <person name="Uchiyama I."/>
            <person name="Ito T."/>
            <person name="Fujiyama A."/>
            <person name="Inagaki F."/>
            <person name="Takami H."/>
        </authorList>
    </citation>
    <scope>NUCLEOTIDE SEQUENCE</scope>
    <source>
        <strain evidence="3">Expedition CK06-06</strain>
    </source>
</reference>
<name>X1M830_9ZZZZ</name>
<feature type="domain" description="EamA" evidence="2">
    <location>
        <begin position="1"/>
        <end position="91"/>
    </location>
</feature>
<sequence>MIFAATLLWAVEAIIAKRVMKQVSSNVAAFGRMFFGAIVMLVFLAVTGKLSTVASLSGQQFGWVALTSVFLFGYVSCFYTGLKHAPASVVAGVLVLGSV</sequence>
<dbReference type="InterPro" id="IPR000620">
    <property type="entry name" value="EamA_dom"/>
</dbReference>
<proteinExistence type="predicted"/>
<dbReference type="GO" id="GO:0016020">
    <property type="term" value="C:membrane"/>
    <property type="evidence" value="ECO:0007669"/>
    <property type="project" value="InterPro"/>
</dbReference>
<dbReference type="InterPro" id="IPR037185">
    <property type="entry name" value="EmrE-like"/>
</dbReference>
<accession>X1M830</accession>
<keyword evidence="1" id="KW-0472">Membrane</keyword>
<comment type="caution">
    <text evidence="3">The sequence shown here is derived from an EMBL/GenBank/DDBJ whole genome shotgun (WGS) entry which is preliminary data.</text>
</comment>
<evidence type="ECO:0000313" key="3">
    <source>
        <dbReference type="EMBL" id="GAI10860.1"/>
    </source>
</evidence>
<evidence type="ECO:0000256" key="1">
    <source>
        <dbReference type="SAM" id="Phobius"/>
    </source>
</evidence>
<dbReference type="Pfam" id="PF00892">
    <property type="entry name" value="EamA"/>
    <property type="match status" value="1"/>
</dbReference>
<organism evidence="3">
    <name type="scientific">marine sediment metagenome</name>
    <dbReference type="NCBI Taxonomy" id="412755"/>
    <lineage>
        <taxon>unclassified sequences</taxon>
        <taxon>metagenomes</taxon>
        <taxon>ecological metagenomes</taxon>
    </lineage>
</organism>
<keyword evidence="1" id="KW-1133">Transmembrane helix</keyword>
<dbReference type="EMBL" id="BARV01008991">
    <property type="protein sequence ID" value="GAI10860.1"/>
    <property type="molecule type" value="Genomic_DNA"/>
</dbReference>
<keyword evidence="1" id="KW-0812">Transmembrane</keyword>